<organism evidence="5 8">
    <name type="scientific">Actinia tenebrosa</name>
    <name type="common">Australian red waratah sea anemone</name>
    <dbReference type="NCBI Taxonomy" id="6105"/>
    <lineage>
        <taxon>Eukaryota</taxon>
        <taxon>Metazoa</taxon>
        <taxon>Cnidaria</taxon>
        <taxon>Anthozoa</taxon>
        <taxon>Hexacorallia</taxon>
        <taxon>Actiniaria</taxon>
        <taxon>Actiniidae</taxon>
        <taxon>Actinia</taxon>
    </lineage>
</organism>
<feature type="region of interest" description="Disordered" evidence="3">
    <location>
        <begin position="1"/>
        <end position="27"/>
    </location>
</feature>
<dbReference type="PANTHER" id="PTHR10407">
    <property type="entry name" value="HUNTINGTIN INTERACTING PROTEIN 1"/>
    <property type="match status" value="1"/>
</dbReference>
<sequence length="487" mass="54741">MQKRKEEEEKRKTAEETIEKERKEHQDKISTLNIELKKIQSQMEELDEAKRKAEETIELERKTYQEKIAERERKTQENRMKSNQDIVVLCIDDAEKIIQDSLDQFDNPHHSSTTCTAEYLISRLEGISDHLDKVTTSFKTYQSNSEDFLPLVSFISSYSYHLSDCLINAKATSHMAPSQEAQDLTTRSESAGKMSLELLESMKSRDVDSQLLEDKVNQIKKDLEGLTNVARDLAPKEKDNAEAIGSEVDKEINATAELVADAARRIEEMLNNTREKYTGVQLEVHGRILDSCTSLMQAIKVLIIKSKNLQEEIVGEGKGTATAREFYKRHHRWTEGLLSAAKAVGWGAKVLVDSADKVVQGKGKFEELVVASNEITASTAQLVAASRVKAHHGSPKLSSLQVASKDVVESAANVVASVKTGAEMIEDSKTVPDYSKLTLTQTKRMEMDSQVRLLELESSLTKEREKLGQLRRIHYQLAAAEEETEAQ</sequence>
<evidence type="ECO:0000313" key="7">
    <source>
        <dbReference type="RefSeq" id="XP_031570793.1"/>
    </source>
</evidence>
<dbReference type="GO" id="GO:0051015">
    <property type="term" value="F:actin filament binding"/>
    <property type="evidence" value="ECO:0007669"/>
    <property type="project" value="TreeGrafter"/>
</dbReference>
<proteinExistence type="predicted"/>
<dbReference type="InterPro" id="IPR002558">
    <property type="entry name" value="ILWEQ_dom"/>
</dbReference>
<keyword evidence="2" id="KW-0963">Cytoplasm</keyword>
<dbReference type="Pfam" id="PF01608">
    <property type="entry name" value="I_LWEQ"/>
    <property type="match status" value="1"/>
</dbReference>
<feature type="unsure residue" description="E or Q" evidence="8">
    <location>
        <position position="311"/>
    </location>
</feature>
<dbReference type="GO" id="GO:0006897">
    <property type="term" value="P:endocytosis"/>
    <property type="evidence" value="ECO:0007669"/>
    <property type="project" value="InterPro"/>
</dbReference>
<evidence type="ECO:0000259" key="4">
    <source>
        <dbReference type="PROSITE" id="PS50945"/>
    </source>
</evidence>
<dbReference type="PROSITE" id="PS50945">
    <property type="entry name" value="I_LWEQ"/>
    <property type="match status" value="1"/>
</dbReference>
<evidence type="ECO:0000256" key="1">
    <source>
        <dbReference type="ARBA" id="ARBA00004496"/>
    </source>
</evidence>
<gene>
    <name evidence="6 7 8" type="primary">LOC116305098</name>
</gene>
<evidence type="ECO:0000313" key="6">
    <source>
        <dbReference type="RefSeq" id="XP_031570792.1"/>
    </source>
</evidence>
<dbReference type="GO" id="GO:0080025">
    <property type="term" value="F:phosphatidylinositol-3,5-bisphosphate binding"/>
    <property type="evidence" value="ECO:0007669"/>
    <property type="project" value="TreeGrafter"/>
</dbReference>
<evidence type="ECO:0000256" key="2">
    <source>
        <dbReference type="ARBA" id="ARBA00022490"/>
    </source>
</evidence>
<dbReference type="Proteomes" id="UP000515163">
    <property type="component" value="Unplaced"/>
</dbReference>
<accession>A0A6P8IUS2</accession>
<dbReference type="RefSeq" id="XP_031570793.1">
    <property type="nucleotide sequence ID" value="XM_031714933.1"/>
</dbReference>
<dbReference type="GO" id="GO:0048268">
    <property type="term" value="P:clathrin coat assembly"/>
    <property type="evidence" value="ECO:0007669"/>
    <property type="project" value="TreeGrafter"/>
</dbReference>
<dbReference type="GO" id="GO:0043325">
    <property type="term" value="F:phosphatidylinositol-3,4-bisphosphate binding"/>
    <property type="evidence" value="ECO:0007669"/>
    <property type="project" value="TreeGrafter"/>
</dbReference>
<evidence type="ECO:0000313" key="5">
    <source>
        <dbReference type="Proteomes" id="UP000515163"/>
    </source>
</evidence>
<protein>
    <submittedName>
        <fullName evidence="6 7">Huntingtin-interacting protein 1-related protein-like</fullName>
    </submittedName>
</protein>
<dbReference type="Gene3D" id="1.20.1410.10">
    <property type="entry name" value="I/LWEQ domain"/>
    <property type="match status" value="1"/>
</dbReference>
<evidence type="ECO:0000313" key="8">
    <source>
        <dbReference type="RefSeq" id="XP_031570794.1"/>
    </source>
</evidence>
<dbReference type="InterPro" id="IPR030224">
    <property type="entry name" value="Sla2_fam"/>
</dbReference>
<dbReference type="SUPFAM" id="SSF109885">
    <property type="entry name" value="I/LWEQ domain"/>
    <property type="match status" value="1"/>
</dbReference>
<dbReference type="RefSeq" id="XP_031570794.1">
    <property type="nucleotide sequence ID" value="XM_031714934.1"/>
</dbReference>
<reference evidence="6 7" key="1">
    <citation type="submission" date="2025-04" db="UniProtKB">
        <authorList>
            <consortium name="RefSeq"/>
        </authorList>
    </citation>
    <scope>IDENTIFICATION</scope>
    <source>
        <tissue evidence="6 7">Tentacle</tissue>
    </source>
</reference>
<dbReference type="InterPro" id="IPR035964">
    <property type="entry name" value="I/LWEQ_dom_sf"/>
</dbReference>
<comment type="subcellular location">
    <subcellularLocation>
        <location evidence="1">Cytoplasm</location>
    </subcellularLocation>
</comment>
<dbReference type="FunFam" id="1.20.1410.10:FF:000006">
    <property type="entry name" value="Huntingtin interacting protein"/>
    <property type="match status" value="1"/>
</dbReference>
<dbReference type="KEGG" id="aten:116305098"/>
<feature type="domain" description="I/LWEQ" evidence="4">
    <location>
        <begin position="236"/>
        <end position="478"/>
    </location>
</feature>
<dbReference type="AlphaFoldDB" id="A0A6P8IUS2"/>
<name>A0A6P8IUS2_ACTTE</name>
<dbReference type="RefSeq" id="XP_031570792.1">
    <property type="nucleotide sequence ID" value="XM_031714932.1"/>
</dbReference>
<dbReference type="GO" id="GO:0030864">
    <property type="term" value="C:cortical actin cytoskeleton"/>
    <property type="evidence" value="ECO:0007669"/>
    <property type="project" value="TreeGrafter"/>
</dbReference>
<dbReference type="GO" id="GO:0030136">
    <property type="term" value="C:clathrin-coated vesicle"/>
    <property type="evidence" value="ECO:0007669"/>
    <property type="project" value="TreeGrafter"/>
</dbReference>
<dbReference type="GO" id="GO:0035615">
    <property type="term" value="F:clathrin adaptor activity"/>
    <property type="evidence" value="ECO:0007669"/>
    <property type="project" value="TreeGrafter"/>
</dbReference>
<dbReference type="SMART" id="SM00307">
    <property type="entry name" value="ILWEQ"/>
    <property type="match status" value="1"/>
</dbReference>
<dbReference type="OrthoDB" id="8178130at2759"/>
<dbReference type="PANTHER" id="PTHR10407:SF15">
    <property type="entry name" value="HUNTINGTIN INTERACTING PROTEIN 1"/>
    <property type="match status" value="1"/>
</dbReference>
<dbReference type="GO" id="GO:0032051">
    <property type="term" value="F:clathrin light chain binding"/>
    <property type="evidence" value="ECO:0007669"/>
    <property type="project" value="TreeGrafter"/>
</dbReference>
<keyword evidence="5" id="KW-1185">Reference proteome</keyword>
<evidence type="ECO:0000256" key="3">
    <source>
        <dbReference type="SAM" id="MobiDB-lite"/>
    </source>
</evidence>
<dbReference type="GO" id="GO:0007015">
    <property type="term" value="P:actin filament organization"/>
    <property type="evidence" value="ECO:0007669"/>
    <property type="project" value="TreeGrafter"/>
</dbReference>